<dbReference type="InterPro" id="IPR036761">
    <property type="entry name" value="TTHA0802/YceI-like_sf"/>
</dbReference>
<proteinExistence type="predicted"/>
<evidence type="ECO:0000313" key="4">
    <source>
        <dbReference type="Proteomes" id="UP000198284"/>
    </source>
</evidence>
<evidence type="ECO:0000259" key="2">
    <source>
        <dbReference type="SMART" id="SM00867"/>
    </source>
</evidence>
<dbReference type="InterPro" id="IPR007372">
    <property type="entry name" value="Lipid/polyisoprenoid-bd_YceI"/>
</dbReference>
<dbReference type="Pfam" id="PF04264">
    <property type="entry name" value="YceI"/>
    <property type="match status" value="1"/>
</dbReference>
<name>A0A239K9Z2_9BURK</name>
<keyword evidence="1" id="KW-0732">Signal</keyword>
<accession>A0A239K9Z2</accession>
<feature type="chain" id="PRO_5013235302" evidence="1">
    <location>
        <begin position="27"/>
        <end position="188"/>
    </location>
</feature>
<keyword evidence="4" id="KW-1185">Reference proteome</keyword>
<dbReference type="AlphaFoldDB" id="A0A239K9Z2"/>
<dbReference type="OrthoDB" id="1247465at2"/>
<dbReference type="EMBL" id="FZOT01000015">
    <property type="protein sequence ID" value="SNT14449.1"/>
    <property type="molecule type" value="Genomic_DNA"/>
</dbReference>
<evidence type="ECO:0000313" key="3">
    <source>
        <dbReference type="EMBL" id="SNT14449.1"/>
    </source>
</evidence>
<dbReference type="SUPFAM" id="SSF101874">
    <property type="entry name" value="YceI-like"/>
    <property type="match status" value="1"/>
</dbReference>
<dbReference type="Proteomes" id="UP000198284">
    <property type="component" value="Unassembled WGS sequence"/>
</dbReference>
<feature type="signal peptide" evidence="1">
    <location>
        <begin position="1"/>
        <end position="26"/>
    </location>
</feature>
<feature type="domain" description="Lipid/polyisoprenoid-binding YceI-like" evidence="2">
    <location>
        <begin position="28"/>
        <end position="188"/>
    </location>
</feature>
<dbReference type="RefSeq" id="WP_089400783.1">
    <property type="nucleotide sequence ID" value="NZ_FZOT01000015.1"/>
</dbReference>
<organism evidence="3 4">
    <name type="scientific">Noviherbaspirillum humi</name>
    <dbReference type="NCBI Taxonomy" id="1688639"/>
    <lineage>
        <taxon>Bacteria</taxon>
        <taxon>Pseudomonadati</taxon>
        <taxon>Pseudomonadota</taxon>
        <taxon>Betaproteobacteria</taxon>
        <taxon>Burkholderiales</taxon>
        <taxon>Oxalobacteraceae</taxon>
        <taxon>Noviherbaspirillum</taxon>
    </lineage>
</organism>
<dbReference type="PANTHER" id="PTHR34406:SF1">
    <property type="entry name" value="PROTEIN YCEI"/>
    <property type="match status" value="1"/>
</dbReference>
<protein>
    <submittedName>
        <fullName evidence="3">Polyisoprenoid-binding protein YceI</fullName>
    </submittedName>
</protein>
<dbReference type="SMART" id="SM00867">
    <property type="entry name" value="YceI"/>
    <property type="match status" value="1"/>
</dbReference>
<evidence type="ECO:0000256" key="1">
    <source>
        <dbReference type="SAM" id="SignalP"/>
    </source>
</evidence>
<sequence>MPSFTRAGLASAAACAALLFSTAAPAAPLKVDPAKSSVGAVFKQIGVPVEAKFRKFAVLIDLDAAKPESAKASVDIDTASFDIGDPEYNKEVRKKEWFDSDRFPRASFVSTAIKPAGAGRYEVSGKLTLKGRTADVRFPLAAKAEGGGQVFEGTLPISRLAFNIGEGEWKDTGVVADEVLVKFRVAAQ</sequence>
<reference evidence="3 4" key="1">
    <citation type="submission" date="2017-06" db="EMBL/GenBank/DDBJ databases">
        <authorList>
            <person name="Kim H.J."/>
            <person name="Triplett B.A."/>
        </authorList>
    </citation>
    <scope>NUCLEOTIDE SEQUENCE [LARGE SCALE GENOMIC DNA]</scope>
    <source>
        <strain evidence="3 4">U15</strain>
    </source>
</reference>
<gene>
    <name evidence="3" type="ORF">SAMN06265795_11528</name>
</gene>
<dbReference type="PANTHER" id="PTHR34406">
    <property type="entry name" value="PROTEIN YCEI"/>
    <property type="match status" value="1"/>
</dbReference>
<dbReference type="Gene3D" id="2.40.128.110">
    <property type="entry name" value="Lipid/polyisoprenoid-binding, YceI-like"/>
    <property type="match status" value="1"/>
</dbReference>